<dbReference type="KEGG" id="ghi:107911029"/>
<evidence type="ECO:0000259" key="7">
    <source>
        <dbReference type="Pfam" id="PF00078"/>
    </source>
</evidence>
<reference evidence="12" key="2">
    <citation type="submission" date="2025-08" db="UniProtKB">
        <authorList>
            <consortium name="RefSeq"/>
        </authorList>
    </citation>
    <scope>IDENTIFICATION</scope>
</reference>
<dbReference type="Pfam" id="PF17917">
    <property type="entry name" value="RT_RNaseH"/>
    <property type="match status" value="1"/>
</dbReference>
<evidence type="ECO:0000256" key="1">
    <source>
        <dbReference type="ARBA" id="ARBA00022679"/>
    </source>
</evidence>
<keyword evidence="6" id="KW-0695">RNA-directed DNA polymerase</keyword>
<feature type="domain" description="Chromo" evidence="8">
    <location>
        <begin position="473"/>
        <end position="518"/>
    </location>
</feature>
<dbReference type="Pfam" id="PF24626">
    <property type="entry name" value="SH3_Tf2-1"/>
    <property type="match status" value="1"/>
</dbReference>
<accession>A0A1U8JVW4</accession>
<keyword evidence="3" id="KW-0540">Nuclease</keyword>
<dbReference type="GO" id="GO:0003964">
    <property type="term" value="F:RNA-directed DNA polymerase activity"/>
    <property type="evidence" value="ECO:0007669"/>
    <property type="project" value="UniProtKB-KW"/>
</dbReference>
<dbReference type="InterPro" id="IPR016197">
    <property type="entry name" value="Chromo-like_dom_sf"/>
</dbReference>
<feature type="domain" description="Reverse transcriptase" evidence="7">
    <location>
        <begin position="78"/>
        <end position="168"/>
    </location>
</feature>
<keyword evidence="11" id="KW-1185">Reference proteome</keyword>
<protein>
    <recommendedName>
        <fullName evidence="13">RNA-directed DNA polymerase homolog</fullName>
    </recommendedName>
</protein>
<dbReference type="CDD" id="cd09274">
    <property type="entry name" value="RNase_HI_RT_Ty3"/>
    <property type="match status" value="1"/>
</dbReference>
<evidence type="ECO:0008006" key="13">
    <source>
        <dbReference type="Google" id="ProtNLM"/>
    </source>
</evidence>
<dbReference type="PaxDb" id="3635-A0A1U8JVW4"/>
<feature type="domain" description="Reverse transcriptase RNase H-like" evidence="9">
    <location>
        <begin position="204"/>
        <end position="292"/>
    </location>
</feature>
<dbReference type="SUPFAM" id="SSF54160">
    <property type="entry name" value="Chromo domain-like"/>
    <property type="match status" value="1"/>
</dbReference>
<dbReference type="GeneID" id="107911029"/>
<name>A0A1U8JVW4_GOSHI</name>
<dbReference type="Pfam" id="PF00385">
    <property type="entry name" value="Chromo"/>
    <property type="match status" value="1"/>
</dbReference>
<dbReference type="InterPro" id="IPR041373">
    <property type="entry name" value="RT_RNaseH"/>
</dbReference>
<dbReference type="Gene3D" id="3.30.70.270">
    <property type="match status" value="1"/>
</dbReference>
<evidence type="ECO:0000256" key="5">
    <source>
        <dbReference type="ARBA" id="ARBA00022801"/>
    </source>
</evidence>
<dbReference type="InterPro" id="IPR056924">
    <property type="entry name" value="SH3_Tf2-1"/>
</dbReference>
<evidence type="ECO:0000313" key="11">
    <source>
        <dbReference type="Proteomes" id="UP000818029"/>
    </source>
</evidence>
<dbReference type="SUPFAM" id="SSF56672">
    <property type="entry name" value="DNA/RNA polymerases"/>
    <property type="match status" value="1"/>
</dbReference>
<dbReference type="Gene3D" id="3.10.10.10">
    <property type="entry name" value="HIV Type 1 Reverse Transcriptase, subunit A, domain 1"/>
    <property type="match status" value="1"/>
</dbReference>
<evidence type="ECO:0000259" key="10">
    <source>
        <dbReference type="Pfam" id="PF24626"/>
    </source>
</evidence>
<keyword evidence="4" id="KW-0255">Endonuclease</keyword>
<organism evidence="11 12">
    <name type="scientific">Gossypium hirsutum</name>
    <name type="common">Upland cotton</name>
    <name type="synonym">Gossypium mexicanum</name>
    <dbReference type="NCBI Taxonomy" id="3635"/>
    <lineage>
        <taxon>Eukaryota</taxon>
        <taxon>Viridiplantae</taxon>
        <taxon>Streptophyta</taxon>
        <taxon>Embryophyta</taxon>
        <taxon>Tracheophyta</taxon>
        <taxon>Spermatophyta</taxon>
        <taxon>Magnoliopsida</taxon>
        <taxon>eudicotyledons</taxon>
        <taxon>Gunneridae</taxon>
        <taxon>Pentapetalae</taxon>
        <taxon>rosids</taxon>
        <taxon>malvids</taxon>
        <taxon>Malvales</taxon>
        <taxon>Malvaceae</taxon>
        <taxon>Malvoideae</taxon>
        <taxon>Gossypium</taxon>
    </lineage>
</organism>
<dbReference type="Proteomes" id="UP000818029">
    <property type="component" value="Chromosome A09"/>
</dbReference>
<dbReference type="CDD" id="cd01647">
    <property type="entry name" value="RT_LTR"/>
    <property type="match status" value="1"/>
</dbReference>
<evidence type="ECO:0000256" key="3">
    <source>
        <dbReference type="ARBA" id="ARBA00022722"/>
    </source>
</evidence>
<reference evidence="11" key="1">
    <citation type="journal article" date="2020" name="Nat. Genet.">
        <title>Genomic diversifications of five Gossypium allopolyploid species and their impact on cotton improvement.</title>
        <authorList>
            <person name="Chen Z.J."/>
            <person name="Sreedasyam A."/>
            <person name="Ando A."/>
            <person name="Song Q."/>
            <person name="De Santiago L.M."/>
            <person name="Hulse-Kemp A.M."/>
            <person name="Ding M."/>
            <person name="Ye W."/>
            <person name="Kirkbride R.C."/>
            <person name="Jenkins J."/>
            <person name="Plott C."/>
            <person name="Lovell J."/>
            <person name="Lin Y.M."/>
            <person name="Vaughn R."/>
            <person name="Liu B."/>
            <person name="Simpson S."/>
            <person name="Scheffler B.E."/>
            <person name="Wen L."/>
            <person name="Saski C.A."/>
            <person name="Grover C.E."/>
            <person name="Hu G."/>
            <person name="Conover J.L."/>
            <person name="Carlson J.W."/>
            <person name="Shu S."/>
            <person name="Boston L.B."/>
            <person name="Williams M."/>
            <person name="Peterson D.G."/>
            <person name="McGee K."/>
            <person name="Jones D.C."/>
            <person name="Wendel J.F."/>
            <person name="Stelly D.M."/>
            <person name="Grimwood J."/>
            <person name="Schmutz J."/>
        </authorList>
    </citation>
    <scope>NUCLEOTIDE SEQUENCE [LARGE SCALE GENOMIC DNA]</scope>
    <source>
        <strain evidence="11">cv. TM-1</strain>
    </source>
</reference>
<dbReference type="RefSeq" id="XP_016694417.2">
    <property type="nucleotide sequence ID" value="XM_016838928.2"/>
</dbReference>
<evidence type="ECO:0000256" key="6">
    <source>
        <dbReference type="ARBA" id="ARBA00022918"/>
    </source>
</evidence>
<keyword evidence="2" id="KW-0548">Nucleotidyltransferase</keyword>
<proteinExistence type="predicted"/>
<evidence type="ECO:0000256" key="2">
    <source>
        <dbReference type="ARBA" id="ARBA00022695"/>
    </source>
</evidence>
<keyword evidence="5" id="KW-0378">Hydrolase</keyword>
<dbReference type="PANTHER" id="PTHR37984">
    <property type="entry name" value="PROTEIN CBG26694"/>
    <property type="match status" value="1"/>
</dbReference>
<dbReference type="GO" id="GO:0004519">
    <property type="term" value="F:endonuclease activity"/>
    <property type="evidence" value="ECO:0007669"/>
    <property type="project" value="UniProtKB-KW"/>
</dbReference>
<dbReference type="Pfam" id="PF00078">
    <property type="entry name" value="RVT_1"/>
    <property type="match status" value="1"/>
</dbReference>
<gene>
    <name evidence="12" type="primary">LOC107911029</name>
</gene>
<evidence type="ECO:0000259" key="8">
    <source>
        <dbReference type="Pfam" id="PF00385"/>
    </source>
</evidence>
<evidence type="ECO:0000256" key="4">
    <source>
        <dbReference type="ARBA" id="ARBA00022759"/>
    </source>
</evidence>
<dbReference type="InterPro" id="IPR043502">
    <property type="entry name" value="DNA/RNA_pol_sf"/>
</dbReference>
<dbReference type="STRING" id="3635.A0A1U8JVW4"/>
<evidence type="ECO:0000313" key="12">
    <source>
        <dbReference type="RefSeq" id="XP_016694417.2"/>
    </source>
</evidence>
<sequence>MDNWRRKGLCFWCASKYSPGQKCQKSKLYQLMIDVSSGGEVEPKSPKTDEFQDCLPPTRFYDHSIPLMDESRVVKVKPYRQLNSMTIKDKFPIPIIEELLDELSQATLFSKLDLRSGYHQICMWDKDVYKIAFQTHEGHYEFLVMQFGLTNALSSFQALMNSVFKPVEYLVHFITTGTVSMDSSKVEGVLSWPTPKNIKELHDFLDACGSGIGAVLQQKGRPVAFFSRALGAKHQALSIYDKETLVFLLAVKKWHPYLFGNPFIVKTNHQSLKFLSEQQAITPFQQKWVSKLLGHNYSIVYHKGSQNVVADALSKQTRLNGEKLQKLSRDLLQNLQSHLKYSLDGKFLKRKGKVVIGYNTDLRRAIFKLFHSEAWVEKYPTCQQYKSDNVAYPGLLQPLPIPDRAWATVSMYFIEGLPLSKAKVGQVAYRLTLPAEAKIHPTFHVSQLKKHVGSAVHSSNFPPMGMDGSILKEPAQIIDRRMVKKGNLAATEVLVEWADTFPEDSTWEDWTNFQKQFPTFDPLGQGSA</sequence>
<feature type="domain" description="Tf2-1-like SH3-like" evidence="10">
    <location>
        <begin position="422"/>
        <end position="451"/>
    </location>
</feature>
<dbReference type="InterPro" id="IPR043128">
    <property type="entry name" value="Rev_trsase/Diguanyl_cyclase"/>
</dbReference>
<dbReference type="InterPro" id="IPR023780">
    <property type="entry name" value="Chromo_domain"/>
</dbReference>
<dbReference type="PANTHER" id="PTHR37984:SF5">
    <property type="entry name" value="PROTEIN NYNRIN-LIKE"/>
    <property type="match status" value="1"/>
</dbReference>
<dbReference type="AlphaFoldDB" id="A0A1U8JVW4"/>
<dbReference type="InterPro" id="IPR000477">
    <property type="entry name" value="RT_dom"/>
</dbReference>
<dbReference type="InterPro" id="IPR050951">
    <property type="entry name" value="Retrovirus_Pol_polyprotein"/>
</dbReference>
<keyword evidence="1" id="KW-0808">Transferase</keyword>
<evidence type="ECO:0000259" key="9">
    <source>
        <dbReference type="Pfam" id="PF17917"/>
    </source>
</evidence>
<dbReference type="GO" id="GO:0016787">
    <property type="term" value="F:hydrolase activity"/>
    <property type="evidence" value="ECO:0007669"/>
    <property type="project" value="UniProtKB-KW"/>
</dbReference>